<dbReference type="InterPro" id="IPR002126">
    <property type="entry name" value="Cadherin-like_dom"/>
</dbReference>
<dbReference type="GO" id="GO:0048729">
    <property type="term" value="P:tissue morphogenesis"/>
    <property type="evidence" value="ECO:0007669"/>
    <property type="project" value="UniProtKB-ARBA"/>
</dbReference>
<feature type="region of interest" description="Disordered" evidence="13">
    <location>
        <begin position="1483"/>
        <end position="1506"/>
    </location>
</feature>
<feature type="domain" description="Cadherin" evidence="16">
    <location>
        <begin position="198"/>
        <end position="305"/>
    </location>
</feature>
<feature type="domain" description="Cadherin" evidence="16">
    <location>
        <begin position="1065"/>
        <end position="1170"/>
    </location>
</feature>
<dbReference type="PROSITE" id="PS50268">
    <property type="entry name" value="CADHERIN_2"/>
    <property type="match status" value="13"/>
</dbReference>
<dbReference type="FunFam" id="2.60.40.60:FF:000035">
    <property type="entry name" value="Protocadherin Fat 3"/>
    <property type="match status" value="1"/>
</dbReference>
<feature type="domain" description="Cadherin" evidence="16">
    <location>
        <begin position="640"/>
        <end position="746"/>
    </location>
</feature>
<dbReference type="FunFam" id="2.60.40.60:FF:000013">
    <property type="entry name" value="Cadherin EGF LAG seven-pass G-type receptor"/>
    <property type="match status" value="1"/>
</dbReference>
<accession>A0A8B9V384</accession>
<evidence type="ECO:0000256" key="2">
    <source>
        <dbReference type="ARBA" id="ARBA00022536"/>
    </source>
</evidence>
<dbReference type="PANTHER" id="PTHR24026">
    <property type="entry name" value="FAT ATYPICAL CADHERIN-RELATED"/>
    <property type="match status" value="1"/>
</dbReference>
<feature type="domain" description="Cadherin" evidence="16">
    <location>
        <begin position="1179"/>
        <end position="1281"/>
    </location>
</feature>
<feature type="domain" description="Cadherin" evidence="16">
    <location>
        <begin position="852"/>
        <end position="948"/>
    </location>
</feature>
<feature type="region of interest" description="Disordered" evidence="13">
    <location>
        <begin position="1521"/>
        <end position="1541"/>
    </location>
</feature>
<dbReference type="InterPro" id="IPR020894">
    <property type="entry name" value="Cadherin_CS"/>
</dbReference>
<evidence type="ECO:0000256" key="1">
    <source>
        <dbReference type="ARBA" id="ARBA00004370"/>
    </source>
</evidence>
<evidence type="ECO:0000256" key="11">
    <source>
        <dbReference type="ARBA" id="ARBA00023180"/>
    </source>
</evidence>
<feature type="signal peptide" evidence="15">
    <location>
        <begin position="1"/>
        <end position="19"/>
    </location>
</feature>
<comment type="subcellular location">
    <subcellularLocation>
        <location evidence="1">Membrane</location>
    </subcellularLocation>
</comment>
<evidence type="ECO:0000259" key="16">
    <source>
        <dbReference type="PROSITE" id="PS50268"/>
    </source>
</evidence>
<feature type="domain" description="Cadherin" evidence="16">
    <location>
        <begin position="531"/>
        <end position="632"/>
    </location>
</feature>
<evidence type="ECO:0000256" key="10">
    <source>
        <dbReference type="ARBA" id="ARBA00023157"/>
    </source>
</evidence>
<feature type="domain" description="Cadherin" evidence="16">
    <location>
        <begin position="425"/>
        <end position="522"/>
    </location>
</feature>
<name>A0A8B9V384_9AVES</name>
<feature type="domain" description="Cadherin" evidence="16">
    <location>
        <begin position="1282"/>
        <end position="1390"/>
    </location>
</feature>
<keyword evidence="3 14" id="KW-0812">Transmembrane</keyword>
<dbReference type="InterPro" id="IPR015919">
    <property type="entry name" value="Cadherin-like_sf"/>
</dbReference>
<feature type="domain" description="Cadherin" evidence="16">
    <location>
        <begin position="93"/>
        <end position="195"/>
    </location>
</feature>
<evidence type="ECO:0000256" key="13">
    <source>
        <dbReference type="SAM" id="MobiDB-lite"/>
    </source>
</evidence>
<evidence type="ECO:0000313" key="18">
    <source>
        <dbReference type="Proteomes" id="UP000694549"/>
    </source>
</evidence>
<keyword evidence="18" id="KW-1185">Reference proteome</keyword>
<evidence type="ECO:0000313" key="17">
    <source>
        <dbReference type="Ensembl" id="ENSAZOP00000017053.1"/>
    </source>
</evidence>
<dbReference type="FunFam" id="2.60.40.60:FF:000020">
    <property type="entry name" value="Dachsous cadherin-related 1b"/>
    <property type="match status" value="1"/>
</dbReference>
<evidence type="ECO:0000256" key="7">
    <source>
        <dbReference type="ARBA" id="ARBA00022889"/>
    </source>
</evidence>
<reference evidence="17" key="2">
    <citation type="submission" date="2025-09" db="UniProtKB">
        <authorList>
            <consortium name="Ensembl"/>
        </authorList>
    </citation>
    <scope>IDENTIFICATION</scope>
</reference>
<keyword evidence="11" id="KW-0325">Glycoprotein</keyword>
<dbReference type="GO" id="GO:0007163">
    <property type="term" value="P:establishment or maintenance of cell polarity"/>
    <property type="evidence" value="ECO:0007669"/>
    <property type="project" value="UniProtKB-ARBA"/>
</dbReference>
<dbReference type="PRINTS" id="PR00205">
    <property type="entry name" value="CADHERIN"/>
</dbReference>
<feature type="domain" description="Cadherin" evidence="16">
    <location>
        <begin position="747"/>
        <end position="851"/>
    </location>
</feature>
<keyword evidence="5" id="KW-0677">Repeat</keyword>
<dbReference type="FunFam" id="2.60.40.60:FF:000081">
    <property type="entry name" value="protocadherin Fat 4"/>
    <property type="match status" value="1"/>
</dbReference>
<feature type="transmembrane region" description="Helical" evidence="14">
    <location>
        <begin position="1392"/>
        <end position="1418"/>
    </location>
</feature>
<dbReference type="GO" id="GO:0003007">
    <property type="term" value="P:heart morphogenesis"/>
    <property type="evidence" value="ECO:0007669"/>
    <property type="project" value="UniProtKB-ARBA"/>
</dbReference>
<dbReference type="FunFam" id="2.60.40.60:FF:000104">
    <property type="entry name" value="cadherin-23 isoform X1"/>
    <property type="match status" value="2"/>
</dbReference>
<dbReference type="CDD" id="cd11304">
    <property type="entry name" value="Cadherin_repeat"/>
    <property type="match status" value="13"/>
</dbReference>
<evidence type="ECO:0000256" key="12">
    <source>
        <dbReference type="PROSITE-ProRule" id="PRU00043"/>
    </source>
</evidence>
<keyword evidence="4 15" id="KW-0732">Signal</keyword>
<dbReference type="Pfam" id="PF00028">
    <property type="entry name" value="Cadherin"/>
    <property type="match status" value="13"/>
</dbReference>
<keyword evidence="6 12" id="KW-0106">Calcium</keyword>
<feature type="domain" description="Cadherin" evidence="16">
    <location>
        <begin position="23"/>
        <end position="92"/>
    </location>
</feature>
<dbReference type="SUPFAM" id="SSF49313">
    <property type="entry name" value="Cadherin-like"/>
    <property type="match status" value="13"/>
</dbReference>
<dbReference type="GO" id="GO:0007156">
    <property type="term" value="P:homophilic cell adhesion via plasma membrane adhesion molecules"/>
    <property type="evidence" value="ECO:0007669"/>
    <property type="project" value="InterPro"/>
</dbReference>
<reference evidence="17" key="1">
    <citation type="submission" date="2025-08" db="UniProtKB">
        <authorList>
            <consortium name="Ensembl"/>
        </authorList>
    </citation>
    <scope>IDENTIFICATION</scope>
</reference>
<evidence type="ECO:0000256" key="15">
    <source>
        <dbReference type="SAM" id="SignalP"/>
    </source>
</evidence>
<organism evidence="17 18">
    <name type="scientific">Anas zonorhyncha</name>
    <name type="common">Eastern spot-billed duck</name>
    <dbReference type="NCBI Taxonomy" id="75864"/>
    <lineage>
        <taxon>Eukaryota</taxon>
        <taxon>Metazoa</taxon>
        <taxon>Chordata</taxon>
        <taxon>Craniata</taxon>
        <taxon>Vertebrata</taxon>
        <taxon>Euteleostomi</taxon>
        <taxon>Archelosauria</taxon>
        <taxon>Archosauria</taxon>
        <taxon>Dinosauria</taxon>
        <taxon>Saurischia</taxon>
        <taxon>Theropoda</taxon>
        <taxon>Coelurosauria</taxon>
        <taxon>Aves</taxon>
        <taxon>Neognathae</taxon>
        <taxon>Galloanserae</taxon>
        <taxon>Anseriformes</taxon>
        <taxon>Anatidae</taxon>
        <taxon>Anatinae</taxon>
        <taxon>Anas</taxon>
    </lineage>
</organism>
<evidence type="ECO:0000256" key="5">
    <source>
        <dbReference type="ARBA" id="ARBA00022737"/>
    </source>
</evidence>
<dbReference type="PROSITE" id="PS00232">
    <property type="entry name" value="CADHERIN_1"/>
    <property type="match status" value="7"/>
</dbReference>
<dbReference type="Proteomes" id="UP000694549">
    <property type="component" value="Unplaced"/>
</dbReference>
<keyword evidence="7" id="KW-0130">Cell adhesion</keyword>
<dbReference type="GO" id="GO:0005509">
    <property type="term" value="F:calcium ion binding"/>
    <property type="evidence" value="ECO:0007669"/>
    <property type="project" value="UniProtKB-UniRule"/>
</dbReference>
<evidence type="ECO:0000256" key="4">
    <source>
        <dbReference type="ARBA" id="ARBA00022729"/>
    </source>
</evidence>
<dbReference type="SMART" id="SM00112">
    <property type="entry name" value="CA"/>
    <property type="match status" value="13"/>
</dbReference>
<feature type="domain" description="Cadherin" evidence="16">
    <location>
        <begin position="949"/>
        <end position="1064"/>
    </location>
</feature>
<feature type="domain" description="Cadherin" evidence="16">
    <location>
        <begin position="306"/>
        <end position="411"/>
    </location>
</feature>
<dbReference type="PANTHER" id="PTHR24026:SF126">
    <property type="entry name" value="PROTOCADHERIN FAT 4"/>
    <property type="match status" value="1"/>
</dbReference>
<dbReference type="FunFam" id="2.60.40.60:FF:000116">
    <property type="entry name" value="Dachsous cadherin-related 2"/>
    <property type="match status" value="1"/>
</dbReference>
<dbReference type="Ensembl" id="ENSAZOT00000018340.1">
    <property type="protein sequence ID" value="ENSAZOP00000017053.1"/>
    <property type="gene ID" value="ENSAZOG00000011108.1"/>
</dbReference>
<dbReference type="FunFam" id="2.60.40.60:FF:000211">
    <property type="entry name" value="Dachsous cadherin-related 2"/>
    <property type="match status" value="1"/>
</dbReference>
<evidence type="ECO:0000256" key="9">
    <source>
        <dbReference type="ARBA" id="ARBA00023136"/>
    </source>
</evidence>
<evidence type="ECO:0000256" key="6">
    <source>
        <dbReference type="ARBA" id="ARBA00022837"/>
    </source>
</evidence>
<dbReference type="GO" id="GO:0005886">
    <property type="term" value="C:plasma membrane"/>
    <property type="evidence" value="ECO:0007669"/>
    <property type="project" value="UniProtKB-SubCell"/>
</dbReference>
<dbReference type="FunFam" id="2.60.40.60:FF:000255">
    <property type="entry name" value="protocadherin-23 isoform X2"/>
    <property type="match status" value="1"/>
</dbReference>
<dbReference type="FunFam" id="2.60.40.60:FF:000140">
    <property type="entry name" value="Dachsous cadherin-related 1"/>
    <property type="match status" value="1"/>
</dbReference>
<feature type="chain" id="PRO_5034616337" description="Cadherin domain-containing protein" evidence="15">
    <location>
        <begin position="20"/>
        <end position="1772"/>
    </location>
</feature>
<keyword evidence="10" id="KW-1015">Disulfide bond</keyword>
<evidence type="ECO:0000256" key="14">
    <source>
        <dbReference type="SAM" id="Phobius"/>
    </source>
</evidence>
<proteinExistence type="predicted"/>
<protein>
    <recommendedName>
        <fullName evidence="16">Cadherin domain-containing protein</fullName>
    </recommendedName>
</protein>
<evidence type="ECO:0000256" key="3">
    <source>
        <dbReference type="ARBA" id="ARBA00022692"/>
    </source>
</evidence>
<keyword evidence="2" id="KW-0245">EGF-like domain</keyword>
<evidence type="ECO:0000256" key="8">
    <source>
        <dbReference type="ARBA" id="ARBA00022989"/>
    </source>
</evidence>
<sequence>MVSLCFCCFFCLLFQFLDSVEVVSYRISSGDPQGRFYIDPRFGMIRTKEKLDHETQSVVMLTVQSQLGNSPVYSSTQVNISVIDVNDNPPVFLTKSDKVIISHTQPPGTAVYIAHADDKDSGLNGAIKYSFASNQSNAFSIDPSLGVVNLTRTVFEDKQQEYTLHIAAEDHGSPPLSSLLLLTVIIEEQKMGPTLVFQNLVYQVEVSEATPPGAQILQIQAHSLNPHGVTSKLTYSLESSTDSVAFGIRADTGWIYLRKYLNYEYAQLLSFRALVSTSEDENSMQNASTSVIVNVLDENDNSPVFMPESYFFKLEENPVPRGVVGTVTAVDKDSGKNGQLAYFLLSDGKYFKMNSNTGSVFMICNLPNIAFGKQPSLREWKQWKAFRNCHESWVAIVYISVMDINDNKPIFPQVAPGKELSHLVIPENFKPAQILTSIRFPGNHLATNRKLYFSIAEDVDDVHFELDNLTGDLFLSKELDYETASHFLLQVLIKDYNNNPPQNSTVFLSIDVEDRNDHSPCFQDDFIVIGIEENVPVGTLVYTFNAKDGDGSFLNSKIQYSVEISSVAENPFLIHPSYGTLVTAFPLDREITRSVILTVSATDQTINVADRRLDSLTAKIVILDINDNSPSFMSSSLSYVVEDAEVGFLVHRINAKDPDEGRNGQVTYHIISGNENKSFILDKITGTITSVYSLYTVLIMVIFENREDISNFTLVIECHDLGRPSRSSTALLYVTVLDENDHSPLFAKNQYHVSVREDLEEGSAILDLFASDEDDGLNGEVTYRLIDDTFGAFAIDSLTGSIVTTKPLDRETKSQYTFRAVASDCSTHWPRSTTVSVVVHVDDVNDNDPVFLQNPIRAFVPAETAVNETVATVRAEDVDLGPNGAVVFSLVPETVFQIDAMTGAIVLQQPLASEDFSAQLLVMASDQGISPRTATVHIEDVNNHAPQFTRALYNLSVRENASVGESVLTFSAVDFDWTHENTYIEYSIVDGNAENLFTVETSVMESETSYKLVGNLVLSNSLDRETAASHRLVLLASDHGMPSLNATATVLITVLDVNDNPPVFSSPEYHIHVKESTSVHSHVTEVSANDRDVGTNAEITYAIISGNDKQYFCLDGKTGSVDLIKTLDYEETMKFTLVVQATDGGADVKNVAFSVVHISVLDDNDYTPLFLFPSMNCIVSENLPTFSFVCSVNALDFDKGSYGHLTYSIQSSCLAQREVSTDHDMFFIDPLTGDIHTKQMFDFERQNRYCLIIQAKDKGDSLATVTVQVDIEGKDEFDPVFAQDQYFFNLPEKNEAGQLLGQVTASDNDGGLDGVVHYSLLKTSPFFSVNQTSGNIYLTGSVHRKKNGSKWNDDNLELLIKAQSPKMESKFTVCTVFVNVSDSPESYPIVSAYHLTFSLSVSLIVFLLLVISLIALILRHKWKDTMNSSVEKEAVSSSASDFNLAREDEDCQKIQSTESSMLPMGAIAEWLSLAGIEERKDDGVTCRHSGSSGCSSAEGRTEEDEEIKRINELSCSKRASSVLSEQGSRVPDSGIPRESDQFSWQSGETDVVATTRSMESMQAIQGEGGEEACDAVYAKNTMLSQTLKKIGIKEKDIMTDLTREYALISDRQDPGYDSLVTLGTSDEDLRVGYNWDNVLSWQPRFQPLASVFNDIAKLKDESVHIHSFPKEKKSSNFPPPLITSIAQPGVRTVPPRMPNTISVQAFKKYPRSPFVQNPGYPSPTMTPSFSPSLSLLTMQTPTASPVMSNGRMIGTCLICPSHELATEEEIQV</sequence>
<keyword evidence="8 14" id="KW-1133">Transmembrane helix</keyword>
<keyword evidence="9 14" id="KW-0472">Membrane</keyword>
<dbReference type="Gene3D" id="2.60.40.60">
    <property type="entry name" value="Cadherins"/>
    <property type="match status" value="13"/>
</dbReference>